<keyword evidence="1" id="KW-1133">Transmembrane helix</keyword>
<evidence type="ECO:0000256" key="1">
    <source>
        <dbReference type="SAM" id="Phobius"/>
    </source>
</evidence>
<proteinExistence type="predicted"/>
<feature type="transmembrane region" description="Helical" evidence="1">
    <location>
        <begin position="149"/>
        <end position="173"/>
    </location>
</feature>
<name>A0A4V2V456_9HYPH</name>
<dbReference type="OrthoDB" id="9803673at2"/>
<feature type="transmembrane region" description="Helical" evidence="1">
    <location>
        <begin position="51"/>
        <end position="72"/>
    </location>
</feature>
<reference evidence="2 3" key="1">
    <citation type="submission" date="2019-03" db="EMBL/GenBank/DDBJ databases">
        <title>Freshwater and sediment microbial communities from various areas in North America, analyzing microbe dynamics in response to fracking.</title>
        <authorList>
            <person name="Lamendella R."/>
        </authorList>
    </citation>
    <scope>NUCLEOTIDE SEQUENCE [LARGE SCALE GENOMIC DNA]</scope>
    <source>
        <strain evidence="2 3">175.2</strain>
    </source>
</reference>
<keyword evidence="3" id="KW-1185">Reference proteome</keyword>
<accession>A0A4V2V456</accession>
<feature type="transmembrane region" description="Helical" evidence="1">
    <location>
        <begin position="84"/>
        <end position="105"/>
    </location>
</feature>
<keyword evidence="1" id="KW-0812">Transmembrane</keyword>
<sequence>MSEPVLATSVTSDPQAFTHVRIVIGVVTGLSVTRLLTGLSRFVQHPARNKIYLPHLAWVFFMLLTVIHFWWFEFGLYRVTRWHFSEYVFVLGYAALIFFVSALLFPDDLKEYAGYRDYFHSRQQWFYGLLAAIFMVDMLDSALKGATYFQALGAIYPIRQTLLCLMCIASIFVRRKSYHFGVAIVAICAEVWWIASQFRFLD</sequence>
<comment type="caution">
    <text evidence="2">The sequence shown here is derived from an EMBL/GenBank/DDBJ whole genome shotgun (WGS) entry which is preliminary data.</text>
</comment>
<feature type="transmembrane region" description="Helical" evidence="1">
    <location>
        <begin position="20"/>
        <end position="39"/>
    </location>
</feature>
<dbReference type="RefSeq" id="WP_132311758.1">
    <property type="nucleotide sequence ID" value="NZ_SMAR01000017.1"/>
</dbReference>
<dbReference type="AlphaFoldDB" id="A0A4V2V456"/>
<dbReference type="EMBL" id="SMAR01000017">
    <property type="protein sequence ID" value="TCT37615.1"/>
    <property type="molecule type" value="Genomic_DNA"/>
</dbReference>
<protein>
    <submittedName>
        <fullName evidence="2">Uncharacterized protein</fullName>
    </submittedName>
</protein>
<organism evidence="2 3">
    <name type="scientific">Martelella mediterranea</name>
    <dbReference type="NCBI Taxonomy" id="293089"/>
    <lineage>
        <taxon>Bacteria</taxon>
        <taxon>Pseudomonadati</taxon>
        <taxon>Pseudomonadota</taxon>
        <taxon>Alphaproteobacteria</taxon>
        <taxon>Hyphomicrobiales</taxon>
        <taxon>Aurantimonadaceae</taxon>
        <taxon>Martelella</taxon>
    </lineage>
</organism>
<evidence type="ECO:0000313" key="2">
    <source>
        <dbReference type="EMBL" id="TCT37615.1"/>
    </source>
</evidence>
<gene>
    <name evidence="2" type="ORF">EDC90_10175</name>
</gene>
<dbReference type="Proteomes" id="UP000295097">
    <property type="component" value="Unassembled WGS sequence"/>
</dbReference>
<feature type="transmembrane region" description="Helical" evidence="1">
    <location>
        <begin position="180"/>
        <end position="200"/>
    </location>
</feature>
<evidence type="ECO:0000313" key="3">
    <source>
        <dbReference type="Proteomes" id="UP000295097"/>
    </source>
</evidence>
<keyword evidence="1" id="KW-0472">Membrane</keyword>
<feature type="transmembrane region" description="Helical" evidence="1">
    <location>
        <begin position="125"/>
        <end position="143"/>
    </location>
</feature>